<evidence type="ECO:0000256" key="2">
    <source>
        <dbReference type="ARBA" id="ARBA00022801"/>
    </source>
</evidence>
<dbReference type="InterPro" id="IPR036034">
    <property type="entry name" value="PDZ_sf"/>
</dbReference>
<accession>A0A7J2U2Z3</accession>
<dbReference type="PANTHER" id="PTHR43343">
    <property type="entry name" value="PEPTIDASE S12"/>
    <property type="match status" value="1"/>
</dbReference>
<dbReference type="InterPro" id="IPR001940">
    <property type="entry name" value="Peptidase_S1C"/>
</dbReference>
<reference evidence="3" key="1">
    <citation type="journal article" date="2020" name="mSystems">
        <title>Genome- and Community-Level Interaction Insights into Carbon Utilization and Element Cycling Functions of Hydrothermarchaeota in Hydrothermal Sediment.</title>
        <authorList>
            <person name="Zhou Z."/>
            <person name="Liu Y."/>
            <person name="Xu W."/>
            <person name="Pan J."/>
            <person name="Luo Z.H."/>
            <person name="Li M."/>
        </authorList>
    </citation>
    <scope>NUCLEOTIDE SEQUENCE [LARGE SCALE GENOMIC DNA]</scope>
    <source>
        <strain evidence="3">SpSt-125</strain>
    </source>
</reference>
<sequence>MSFVSNNVISVFKLIESNLKRMIGQVLESIVAIIVNRGGCIDNDTYAVEEYIATGFYIDRNTVVTVSHVFKGLDEKDLCIVSLDGEVYKGSVISIDEDNDMVFIATDKSRSPLKIEDTLVSEGTIVFSSGIAQGVLRHFITVGIVSGLEVRAVINNREVEGLILLNMPTIPGMSGAPLINIDGNVIGMALSRSPLYNELSLALPSTRIFLDYTMLKKLGKIIRIRLGLKLLQSSSALKKLRLRNGLIVTEITSKTLLNNCKITIGDIVTEINGERIITLEDFRKALLHAILNNTGIELILFSQEGNIKKCHIDINSEKYIKY</sequence>
<dbReference type="Gene3D" id="2.40.10.120">
    <property type="match status" value="1"/>
</dbReference>
<protein>
    <submittedName>
        <fullName evidence="3">Serine protease</fullName>
    </submittedName>
</protein>
<proteinExistence type="predicted"/>
<comment type="caution">
    <text evidence="3">The sequence shown here is derived from an EMBL/GenBank/DDBJ whole genome shotgun (WGS) entry which is preliminary data.</text>
</comment>
<evidence type="ECO:0000313" key="3">
    <source>
        <dbReference type="EMBL" id="HEM67198.1"/>
    </source>
</evidence>
<dbReference type="Gene3D" id="2.30.42.10">
    <property type="match status" value="1"/>
</dbReference>
<dbReference type="GO" id="GO:0004252">
    <property type="term" value="F:serine-type endopeptidase activity"/>
    <property type="evidence" value="ECO:0007669"/>
    <property type="project" value="InterPro"/>
</dbReference>
<dbReference type="PANTHER" id="PTHR43343:SF3">
    <property type="entry name" value="PROTEASE DO-LIKE 8, CHLOROPLASTIC"/>
    <property type="match status" value="1"/>
</dbReference>
<dbReference type="Pfam" id="PF13365">
    <property type="entry name" value="Trypsin_2"/>
    <property type="match status" value="1"/>
</dbReference>
<dbReference type="EMBL" id="DSEU01000040">
    <property type="protein sequence ID" value="HEM67198.1"/>
    <property type="molecule type" value="Genomic_DNA"/>
</dbReference>
<name>A0A7J2U2Z3_9CREN</name>
<dbReference type="PRINTS" id="PR00834">
    <property type="entry name" value="PROTEASES2C"/>
</dbReference>
<dbReference type="SUPFAM" id="SSF50156">
    <property type="entry name" value="PDZ domain-like"/>
    <property type="match status" value="1"/>
</dbReference>
<dbReference type="GO" id="GO:0006508">
    <property type="term" value="P:proteolysis"/>
    <property type="evidence" value="ECO:0007669"/>
    <property type="project" value="UniProtKB-KW"/>
</dbReference>
<keyword evidence="2" id="KW-0378">Hydrolase</keyword>
<gene>
    <name evidence="3" type="ORF">ENO26_06495</name>
</gene>
<organism evidence="3">
    <name type="scientific">Ignisphaera aggregans</name>
    <dbReference type="NCBI Taxonomy" id="334771"/>
    <lineage>
        <taxon>Archaea</taxon>
        <taxon>Thermoproteota</taxon>
        <taxon>Thermoprotei</taxon>
        <taxon>Desulfurococcales</taxon>
        <taxon>Desulfurococcaceae</taxon>
        <taxon>Ignisphaera</taxon>
    </lineage>
</organism>
<dbReference type="InterPro" id="IPR051201">
    <property type="entry name" value="Chloro_Bact_Ser_Proteases"/>
</dbReference>
<keyword evidence="1 3" id="KW-0645">Protease</keyword>
<dbReference type="SUPFAM" id="SSF50494">
    <property type="entry name" value="Trypsin-like serine proteases"/>
    <property type="match status" value="1"/>
</dbReference>
<dbReference type="InterPro" id="IPR009003">
    <property type="entry name" value="Peptidase_S1_PA"/>
</dbReference>
<dbReference type="AlphaFoldDB" id="A0A7J2U2Z3"/>
<evidence type="ECO:0000256" key="1">
    <source>
        <dbReference type="ARBA" id="ARBA00022670"/>
    </source>
</evidence>